<dbReference type="SUPFAM" id="SSF52540">
    <property type="entry name" value="P-loop containing nucleoside triphosphate hydrolases"/>
    <property type="match status" value="1"/>
</dbReference>
<organism evidence="9">
    <name type="scientific">marine metagenome</name>
    <dbReference type="NCBI Taxonomy" id="408172"/>
    <lineage>
        <taxon>unclassified sequences</taxon>
        <taxon>metagenomes</taxon>
        <taxon>ecological metagenomes</taxon>
    </lineage>
</organism>
<evidence type="ECO:0000313" key="9">
    <source>
        <dbReference type="EMBL" id="SVB63090.1"/>
    </source>
</evidence>
<dbReference type="PANTHER" id="PTHR11059">
    <property type="entry name" value="DNA REPAIR PROTEIN RECN"/>
    <property type="match status" value="1"/>
</dbReference>
<name>A0A382FJC6_9ZZZZ</name>
<dbReference type="GO" id="GO:0009432">
    <property type="term" value="P:SOS response"/>
    <property type="evidence" value="ECO:0007669"/>
    <property type="project" value="TreeGrafter"/>
</dbReference>
<dbReference type="AlphaFoldDB" id="A0A382FJC6"/>
<evidence type="ECO:0000256" key="3">
    <source>
        <dbReference type="ARBA" id="ARBA00022741"/>
    </source>
</evidence>
<gene>
    <name evidence="9" type="ORF">METZ01_LOCUS215944</name>
</gene>
<comment type="similarity">
    <text evidence="1">Belongs to the RecN family.</text>
</comment>
<evidence type="ECO:0000256" key="2">
    <source>
        <dbReference type="ARBA" id="ARBA00021315"/>
    </source>
</evidence>
<keyword evidence="8" id="KW-0175">Coiled coil</keyword>
<dbReference type="GO" id="GO:0043590">
    <property type="term" value="C:bacterial nucleoid"/>
    <property type="evidence" value="ECO:0007669"/>
    <property type="project" value="TreeGrafter"/>
</dbReference>
<keyword evidence="6" id="KW-0234">DNA repair</keyword>
<evidence type="ECO:0000256" key="5">
    <source>
        <dbReference type="ARBA" id="ARBA00022840"/>
    </source>
</evidence>
<dbReference type="CDD" id="cd03241">
    <property type="entry name" value="ABC_RecN"/>
    <property type="match status" value="1"/>
</dbReference>
<feature type="coiled-coil region" evidence="8">
    <location>
        <begin position="37"/>
        <end position="110"/>
    </location>
</feature>
<dbReference type="PANTHER" id="PTHR11059:SF0">
    <property type="entry name" value="DNA REPAIR PROTEIN RECN"/>
    <property type="match status" value="1"/>
</dbReference>
<protein>
    <recommendedName>
        <fullName evidence="2">DNA repair protein RecN</fullName>
    </recommendedName>
    <alternativeName>
        <fullName evidence="7">Recombination protein N</fullName>
    </alternativeName>
</protein>
<feature type="non-terminal residue" evidence="9">
    <location>
        <position position="1"/>
    </location>
</feature>
<dbReference type="EMBL" id="UINC01050300">
    <property type="protein sequence ID" value="SVB63090.1"/>
    <property type="molecule type" value="Genomic_DNA"/>
</dbReference>
<evidence type="ECO:0000256" key="7">
    <source>
        <dbReference type="ARBA" id="ARBA00033408"/>
    </source>
</evidence>
<dbReference type="InterPro" id="IPR004604">
    <property type="entry name" value="DNA_recomb/repair_RecN"/>
</dbReference>
<evidence type="ECO:0000256" key="6">
    <source>
        <dbReference type="ARBA" id="ARBA00023204"/>
    </source>
</evidence>
<dbReference type="GO" id="GO:0005524">
    <property type="term" value="F:ATP binding"/>
    <property type="evidence" value="ECO:0007669"/>
    <property type="project" value="UniProtKB-KW"/>
</dbReference>
<reference evidence="9" key="1">
    <citation type="submission" date="2018-05" db="EMBL/GenBank/DDBJ databases">
        <authorList>
            <person name="Lanie J.A."/>
            <person name="Ng W.-L."/>
            <person name="Kazmierczak K.M."/>
            <person name="Andrzejewski T.M."/>
            <person name="Davidsen T.M."/>
            <person name="Wayne K.J."/>
            <person name="Tettelin H."/>
            <person name="Glass J.I."/>
            <person name="Rusch D."/>
            <person name="Podicherti R."/>
            <person name="Tsui H.-C.T."/>
            <person name="Winkler M.E."/>
        </authorList>
    </citation>
    <scope>NUCLEOTIDE SEQUENCE</scope>
</reference>
<keyword evidence="3" id="KW-0547">Nucleotide-binding</keyword>
<dbReference type="Gene3D" id="3.40.50.300">
    <property type="entry name" value="P-loop containing nucleotide triphosphate hydrolases"/>
    <property type="match status" value="1"/>
</dbReference>
<accession>A0A382FJC6</accession>
<dbReference type="GO" id="GO:0006281">
    <property type="term" value="P:DNA repair"/>
    <property type="evidence" value="ECO:0007669"/>
    <property type="project" value="UniProtKB-KW"/>
</dbReference>
<sequence>ELSELDDSFKNLLAARDSVQSQLEDIAESLRDKSEGIDGSQESLQQVEDRLATLEDLGRKYGQGDVERVFDRQVELEAELQSLNNYSNRIKELTVEVGRAGQQYNRLAEKLSIKRQAMAPRLTERLEVLLGELAMENARCEFRFVQKESESGITERGVDQCELYLAPNEGEEARPLAKIASGGELSRIMLALKTAACSDEAGKTLVFDEVDAGIGGRVADVVGRRLRGLGERFQVLCVTHLPQIAVYGSGQIEIRKAVAKGRTSTNAVVVSGSDRVDAIATMMGTGRTTAQNLRNADEMLKGAKE</sequence>
<evidence type="ECO:0000256" key="1">
    <source>
        <dbReference type="ARBA" id="ARBA00009441"/>
    </source>
</evidence>
<evidence type="ECO:0000256" key="4">
    <source>
        <dbReference type="ARBA" id="ARBA00022763"/>
    </source>
</evidence>
<keyword evidence="5" id="KW-0067">ATP-binding</keyword>
<dbReference type="GO" id="GO:0006310">
    <property type="term" value="P:DNA recombination"/>
    <property type="evidence" value="ECO:0007669"/>
    <property type="project" value="InterPro"/>
</dbReference>
<evidence type="ECO:0000256" key="8">
    <source>
        <dbReference type="SAM" id="Coils"/>
    </source>
</evidence>
<keyword evidence="4" id="KW-0227">DNA damage</keyword>
<dbReference type="InterPro" id="IPR027417">
    <property type="entry name" value="P-loop_NTPase"/>
</dbReference>
<proteinExistence type="inferred from homology"/>